<feature type="transmembrane region" description="Helical" evidence="16">
    <location>
        <begin position="376"/>
        <end position="396"/>
    </location>
</feature>
<dbReference type="PANTHER" id="PTHR16631">
    <property type="entry name" value="GLUCAN 1,3-BETA-GLUCOSIDASE"/>
    <property type="match status" value="1"/>
</dbReference>
<evidence type="ECO:0000256" key="6">
    <source>
        <dbReference type="ARBA" id="ARBA00022729"/>
    </source>
</evidence>
<dbReference type="AlphaFoldDB" id="A0A1Z4C130"/>
<evidence type="ECO:0000256" key="14">
    <source>
        <dbReference type="ARBA" id="ARBA00042373"/>
    </source>
</evidence>
<keyword evidence="9" id="KW-0325">Glycoprotein</keyword>
<keyword evidence="5" id="KW-0964">Secreted</keyword>
<keyword evidence="11" id="KW-0961">Cell wall biogenesis/degradation</keyword>
<evidence type="ECO:0000256" key="5">
    <source>
        <dbReference type="ARBA" id="ARBA00022525"/>
    </source>
</evidence>
<keyword evidence="16" id="KW-1133">Transmembrane helix</keyword>
<keyword evidence="6" id="KW-0732">Signal</keyword>
<evidence type="ECO:0000256" key="15">
    <source>
        <dbReference type="ARBA" id="ARBA00043078"/>
    </source>
</evidence>
<evidence type="ECO:0000256" key="1">
    <source>
        <dbReference type="ARBA" id="ARBA00004191"/>
    </source>
</evidence>
<comment type="function">
    <text evidence="13">Glucanases play a role in cell expansion during growth, in cell-cell fusion during mating, and in spore release during sporulation. This enzyme may be involved in beta-glucan degradation. Active on laminarin and lichenan.</text>
</comment>
<comment type="subcellular location">
    <subcellularLocation>
        <location evidence="2">Cell membrane</location>
    </subcellularLocation>
    <subcellularLocation>
        <location evidence="1">Secreted</location>
        <location evidence="1">Cell wall</location>
    </subcellularLocation>
</comment>
<dbReference type="SUPFAM" id="SSF51445">
    <property type="entry name" value="(Trans)glycosidases"/>
    <property type="match status" value="1"/>
</dbReference>
<keyword evidence="18" id="KW-1185">Reference proteome</keyword>
<dbReference type="GO" id="GO:0000272">
    <property type="term" value="P:polysaccharide catabolic process"/>
    <property type="evidence" value="ECO:0007669"/>
    <property type="project" value="UniProtKB-KW"/>
</dbReference>
<evidence type="ECO:0000256" key="13">
    <source>
        <dbReference type="ARBA" id="ARBA00037649"/>
    </source>
</evidence>
<proteinExistence type="predicted"/>
<organism evidence="17 18">
    <name type="scientific">Methylovulum psychrotolerans</name>
    <dbReference type="NCBI Taxonomy" id="1704499"/>
    <lineage>
        <taxon>Bacteria</taxon>
        <taxon>Pseudomonadati</taxon>
        <taxon>Pseudomonadota</taxon>
        <taxon>Gammaproteobacteria</taxon>
        <taxon>Methylococcales</taxon>
        <taxon>Methylococcaceae</taxon>
        <taxon>Methylovulum</taxon>
    </lineage>
</organism>
<dbReference type="GO" id="GO:0071555">
    <property type="term" value="P:cell wall organization"/>
    <property type="evidence" value="ECO:0007669"/>
    <property type="project" value="UniProtKB-KW"/>
</dbReference>
<dbReference type="InterPro" id="IPR017853">
    <property type="entry name" value="GH"/>
</dbReference>
<protein>
    <recommendedName>
        <fullName evidence="15">Endo-1,3-beta-glucanase btgC</fullName>
    </recommendedName>
    <alternativeName>
        <fullName evidence="14">Laminarinase btgC</fullName>
    </alternativeName>
</protein>
<dbReference type="InterPro" id="IPR050732">
    <property type="entry name" value="Beta-glucan_modifiers"/>
</dbReference>
<dbReference type="Gene3D" id="3.20.20.80">
    <property type="entry name" value="Glycosidases"/>
    <property type="match status" value="1"/>
</dbReference>
<evidence type="ECO:0000256" key="4">
    <source>
        <dbReference type="ARBA" id="ARBA00022512"/>
    </source>
</evidence>
<keyword evidence="16" id="KW-0812">Transmembrane</keyword>
<dbReference type="KEGG" id="mpsy:CEK71_14870"/>
<name>A0A1Z4C130_9GAMM</name>
<gene>
    <name evidence="17" type="ORF">CEK71_14870</name>
</gene>
<feature type="transmembrane region" description="Helical" evidence="16">
    <location>
        <begin position="542"/>
        <end position="559"/>
    </location>
</feature>
<dbReference type="GO" id="GO:0005886">
    <property type="term" value="C:plasma membrane"/>
    <property type="evidence" value="ECO:0007669"/>
    <property type="project" value="UniProtKB-SubCell"/>
</dbReference>
<feature type="transmembrane region" description="Helical" evidence="16">
    <location>
        <begin position="493"/>
        <end position="513"/>
    </location>
</feature>
<dbReference type="PANTHER" id="PTHR16631:SF17">
    <property type="entry name" value="GLUCAN ENDO-1,3-BETA-GLUCOSIDASE BTGC"/>
    <property type="match status" value="1"/>
</dbReference>
<keyword evidence="10" id="KW-0119">Carbohydrate metabolism</keyword>
<keyword evidence="3" id="KW-1003">Cell membrane</keyword>
<dbReference type="OrthoDB" id="9806824at2"/>
<dbReference type="GO" id="GO:0004553">
    <property type="term" value="F:hydrolase activity, hydrolyzing O-glycosyl compounds"/>
    <property type="evidence" value="ECO:0007669"/>
    <property type="project" value="InterPro"/>
</dbReference>
<dbReference type="InterPro" id="IPR000490">
    <property type="entry name" value="Glyco_hydro_17"/>
</dbReference>
<sequence>MESMKIWLCLLFITLVYGGAAWFTNQPQEVGADVPAGKLKSLSFAPYHDGYSPIDNTFPLPEHIEGDVRLLADKTHTIRTYSILGGLEPTPGFARQYGVEMIQGGWLGDGPDGNRKEITALIQSVNANADVVKRVIVGNEVLLRNDMTVERLVAYIREVKQAIKQPVSYADVWSIYLKYPQLIKEVDFITLHILPYWEDEPVAIENALAHIDKIILQVQAQMRRMGENKPILIGESGWPAVGRQRGLAVPSVVNEATFIRGLIRLAEHRQLDYNIVEAFNQAWKSHHEGVVGANWGLFSTSRQAVFPLTGPVSERPHWPFGFAAAVLLCAVVVAFNLHKLAVLPLPRLAALLALLLLMSLCLSHLAEFLWRTSYNTWQHSYAVSMVLANAALAAGVGRRCYDILAKQPPAPVLAGGLRLGYLAFMGLALYQSYILAFNGRYISFPVEQFTIPALGIAALWLCQQLNRPGLSGHKLAFAPLLGMVARHPYDGNIAMLLALGIPALIFGETANFMSGGDFIQAHPQFWQALPVALGYTLYNQQLQLWLLCVLSLIVPFLPWRWQTALALPRA</sequence>
<keyword evidence="7" id="KW-0378">Hydrolase</keyword>
<evidence type="ECO:0000256" key="10">
    <source>
        <dbReference type="ARBA" id="ARBA00023277"/>
    </source>
</evidence>
<evidence type="ECO:0000256" key="3">
    <source>
        <dbReference type="ARBA" id="ARBA00022475"/>
    </source>
</evidence>
<evidence type="ECO:0000256" key="16">
    <source>
        <dbReference type="SAM" id="Phobius"/>
    </source>
</evidence>
<evidence type="ECO:0000256" key="12">
    <source>
        <dbReference type="ARBA" id="ARBA00023326"/>
    </source>
</evidence>
<evidence type="ECO:0000256" key="2">
    <source>
        <dbReference type="ARBA" id="ARBA00004236"/>
    </source>
</evidence>
<feature type="transmembrane region" description="Helical" evidence="16">
    <location>
        <begin position="318"/>
        <end position="337"/>
    </location>
</feature>
<evidence type="ECO:0000256" key="8">
    <source>
        <dbReference type="ARBA" id="ARBA00023136"/>
    </source>
</evidence>
<keyword evidence="4" id="KW-0134">Cell wall</keyword>
<accession>A0A1Z4C130</accession>
<evidence type="ECO:0000256" key="11">
    <source>
        <dbReference type="ARBA" id="ARBA00023316"/>
    </source>
</evidence>
<dbReference type="Pfam" id="PF00332">
    <property type="entry name" value="Glyco_hydro_17"/>
    <property type="match status" value="1"/>
</dbReference>
<keyword evidence="12" id="KW-0624">Polysaccharide degradation</keyword>
<evidence type="ECO:0000256" key="9">
    <source>
        <dbReference type="ARBA" id="ARBA00023180"/>
    </source>
</evidence>
<evidence type="ECO:0000313" key="18">
    <source>
        <dbReference type="Proteomes" id="UP000197019"/>
    </source>
</evidence>
<dbReference type="EMBL" id="CP022129">
    <property type="protein sequence ID" value="ASF47248.1"/>
    <property type="molecule type" value="Genomic_DNA"/>
</dbReference>
<feature type="transmembrane region" description="Helical" evidence="16">
    <location>
        <begin position="349"/>
        <end position="370"/>
    </location>
</feature>
<evidence type="ECO:0000256" key="7">
    <source>
        <dbReference type="ARBA" id="ARBA00022801"/>
    </source>
</evidence>
<evidence type="ECO:0000313" key="17">
    <source>
        <dbReference type="EMBL" id="ASF47248.1"/>
    </source>
</evidence>
<keyword evidence="8 16" id="KW-0472">Membrane</keyword>
<reference evidence="17 18" key="1">
    <citation type="submission" date="2017-06" db="EMBL/GenBank/DDBJ databases">
        <title>Genome Sequencing of the methanotroph Methylovulum psychrotolerants str. HV10-M2 isolated from a high-altitude environment.</title>
        <authorList>
            <person name="Mateos-Rivera A."/>
        </authorList>
    </citation>
    <scope>NUCLEOTIDE SEQUENCE [LARGE SCALE GENOMIC DNA]</scope>
    <source>
        <strain evidence="17 18">HV10_M2</strain>
    </source>
</reference>
<dbReference type="Proteomes" id="UP000197019">
    <property type="component" value="Chromosome"/>
</dbReference>